<protein>
    <recommendedName>
        <fullName evidence="4">Cyclin</fullName>
    </recommendedName>
</protein>
<dbReference type="InterPro" id="IPR036915">
    <property type="entry name" value="Cyclin-like_sf"/>
</dbReference>
<organism evidence="2 3">
    <name type="scientific">Anaeramoeba flamelloides</name>
    <dbReference type="NCBI Taxonomy" id="1746091"/>
    <lineage>
        <taxon>Eukaryota</taxon>
        <taxon>Metamonada</taxon>
        <taxon>Anaeramoebidae</taxon>
        <taxon>Anaeramoeba</taxon>
    </lineage>
</organism>
<comment type="caution">
    <text evidence="2">The sequence shown here is derived from an EMBL/GenBank/DDBJ whole genome shotgun (WGS) entry which is preliminary data.</text>
</comment>
<dbReference type="Gene3D" id="1.10.472.10">
    <property type="entry name" value="Cyclin-like"/>
    <property type="match status" value="1"/>
</dbReference>
<feature type="region of interest" description="Disordered" evidence="1">
    <location>
        <begin position="320"/>
        <end position="344"/>
    </location>
</feature>
<gene>
    <name evidence="2" type="ORF">M0812_07565</name>
</gene>
<accession>A0AAV8A3G0</accession>
<proteinExistence type="predicted"/>
<dbReference type="PANTHER" id="PTHR15615:SF108">
    <property type="entry name" value="PROTEIN CNPPD1"/>
    <property type="match status" value="1"/>
</dbReference>
<dbReference type="GO" id="GO:0019901">
    <property type="term" value="F:protein kinase binding"/>
    <property type="evidence" value="ECO:0007669"/>
    <property type="project" value="InterPro"/>
</dbReference>
<name>A0AAV8A3G0_9EUKA</name>
<dbReference type="InterPro" id="IPR013922">
    <property type="entry name" value="Cyclin_PHO80-like"/>
</dbReference>
<dbReference type="EMBL" id="JANTQA010000016">
    <property type="protein sequence ID" value="KAJ3447337.1"/>
    <property type="molecule type" value="Genomic_DNA"/>
</dbReference>
<dbReference type="PANTHER" id="PTHR15615">
    <property type="match status" value="1"/>
</dbReference>
<feature type="compositionally biased region" description="Acidic residues" evidence="1">
    <location>
        <begin position="191"/>
        <end position="228"/>
    </location>
</feature>
<dbReference type="Proteomes" id="UP001146793">
    <property type="component" value="Unassembled WGS sequence"/>
</dbReference>
<evidence type="ECO:0000313" key="2">
    <source>
        <dbReference type="EMBL" id="KAJ3447337.1"/>
    </source>
</evidence>
<dbReference type="SUPFAM" id="SSF47954">
    <property type="entry name" value="Cyclin-like"/>
    <property type="match status" value="1"/>
</dbReference>
<dbReference type="AlphaFoldDB" id="A0AAV8A3G0"/>
<evidence type="ECO:0000313" key="3">
    <source>
        <dbReference type="Proteomes" id="UP001146793"/>
    </source>
</evidence>
<evidence type="ECO:0008006" key="4">
    <source>
        <dbReference type="Google" id="ProtNLM"/>
    </source>
</evidence>
<sequence length="344" mass="40282">MESTKQLLDHFANTIERVLEFHTCPKNMFSPFYSPIIPMISIKDYLERIGQYCECSQEAYVIGIEFLRRYFILNPEYQLNRHNAHQLIVTCFLVASKLCDDVCYSNLFYSELSGIELEQLNLLELDLLFGLNFSLSYDPEHYCSALLAVYEEDVTLIDSTLGKQEIIQKNKIVQKDEDVEKNLEIDKKEEEEKEQEEEEVEEVVGETEEETEEEEEETQEETEDEEEENKLFGSLRRSLINSNPFDTSERSVEELMKSISLENSMSESEEATNSFLDSRETVKLSMNIVSVFSTENLEEQNKQIYSLKYDNINEHKKVNLMLKTPKRNNSQAKKSNNPRKRRSK</sequence>
<feature type="region of interest" description="Disordered" evidence="1">
    <location>
        <begin position="184"/>
        <end position="235"/>
    </location>
</feature>
<dbReference type="Pfam" id="PF08613">
    <property type="entry name" value="Cyclin"/>
    <property type="match status" value="1"/>
</dbReference>
<reference evidence="2" key="1">
    <citation type="submission" date="2022-08" db="EMBL/GenBank/DDBJ databases">
        <title>Novel sulphate-reducing endosymbionts in the free-living metamonad Anaeramoeba.</title>
        <authorList>
            <person name="Jerlstrom-Hultqvist J."/>
            <person name="Cepicka I."/>
            <person name="Gallot-Lavallee L."/>
            <person name="Salas-Leiva D."/>
            <person name="Curtis B.A."/>
            <person name="Zahonova K."/>
            <person name="Pipaliya S."/>
            <person name="Dacks J."/>
            <person name="Roger A.J."/>
        </authorList>
    </citation>
    <scope>NUCLEOTIDE SEQUENCE</scope>
    <source>
        <strain evidence="2">Busselton2</strain>
    </source>
</reference>
<evidence type="ECO:0000256" key="1">
    <source>
        <dbReference type="SAM" id="MobiDB-lite"/>
    </source>
</evidence>